<evidence type="ECO:0000313" key="3">
    <source>
        <dbReference type="Proteomes" id="UP001281761"/>
    </source>
</evidence>
<reference evidence="2 3" key="1">
    <citation type="journal article" date="2022" name="bioRxiv">
        <title>Genomics of Preaxostyla Flagellates Illuminates Evolutionary Transitions and the Path Towards Mitochondrial Loss.</title>
        <authorList>
            <person name="Novak L.V.F."/>
            <person name="Treitli S.C."/>
            <person name="Pyrih J."/>
            <person name="Halakuc P."/>
            <person name="Pipaliya S.V."/>
            <person name="Vacek V."/>
            <person name="Brzon O."/>
            <person name="Soukal P."/>
            <person name="Eme L."/>
            <person name="Dacks J.B."/>
            <person name="Karnkowska A."/>
            <person name="Elias M."/>
            <person name="Hampl V."/>
        </authorList>
    </citation>
    <scope>NUCLEOTIDE SEQUENCE [LARGE SCALE GENOMIC DNA]</scope>
    <source>
        <strain evidence="2">NAU3</strain>
        <tissue evidence="2">Gut</tissue>
    </source>
</reference>
<dbReference type="EMBL" id="JARBJD010000194">
    <property type="protein sequence ID" value="KAK2947637.1"/>
    <property type="molecule type" value="Genomic_DNA"/>
</dbReference>
<keyword evidence="3" id="KW-1185">Reference proteome</keyword>
<feature type="region of interest" description="Disordered" evidence="1">
    <location>
        <begin position="330"/>
        <end position="363"/>
    </location>
</feature>
<name>A0ABQ9XAC3_9EUKA</name>
<comment type="caution">
    <text evidence="2">The sequence shown here is derived from an EMBL/GenBank/DDBJ whole genome shotgun (WGS) entry which is preliminary data.</text>
</comment>
<proteinExistence type="predicted"/>
<organism evidence="2 3">
    <name type="scientific">Blattamonas nauphoetae</name>
    <dbReference type="NCBI Taxonomy" id="2049346"/>
    <lineage>
        <taxon>Eukaryota</taxon>
        <taxon>Metamonada</taxon>
        <taxon>Preaxostyla</taxon>
        <taxon>Oxymonadida</taxon>
        <taxon>Blattamonas</taxon>
    </lineage>
</organism>
<evidence type="ECO:0000256" key="1">
    <source>
        <dbReference type="SAM" id="MobiDB-lite"/>
    </source>
</evidence>
<protein>
    <submittedName>
        <fullName evidence="2">Uncharacterized protein</fullName>
    </submittedName>
</protein>
<evidence type="ECO:0000313" key="2">
    <source>
        <dbReference type="EMBL" id="KAK2947637.1"/>
    </source>
</evidence>
<sequence length="400" mass="47627">MEQTDRSVELEELLSDMSYKPGKLTRAQKQLQDEIGRNISLITDLEQEVADLRNGKERMDVLMMQREDEFETCLQDAVRAALEKDRRQPELNKPHQIETGTTIDLIANRKQGLKEWVNGFWSHQVVSSQTEGWMDYDSLKEALSTTTHEDERLTKELNHLRTYRGKEKVTDYLTSQRQRELDEKEKNLNQREFELDTRDKHYQARQADWNQKMDEEFSKVTALKRAIDSKQKDLENKQLELDQLQNDFNQKRLTLSDEDLKRRNELQQEERRIADLLAKLKHDQDEFALFSQQHEAKLNEMKKEMEKREAIQLKDFQKKKAELATEEAALDTARKELGEKEERSRERERELNERERKAFARRSPRNDYRQSICISSYKQTIVLILHISHSGFRSDDKILQ</sequence>
<dbReference type="Proteomes" id="UP001281761">
    <property type="component" value="Unassembled WGS sequence"/>
</dbReference>
<accession>A0ABQ9XAC3</accession>
<gene>
    <name evidence="2" type="ORF">BLNAU_17389</name>
</gene>
<feature type="compositionally biased region" description="Basic and acidic residues" evidence="1">
    <location>
        <begin position="332"/>
        <end position="363"/>
    </location>
</feature>